<protein>
    <submittedName>
        <fullName evidence="1">Putative G-T mismatches repair enzyme</fullName>
    </submittedName>
</protein>
<dbReference type="EMBL" id="BK016187">
    <property type="protein sequence ID" value="DAG01135.1"/>
    <property type="molecule type" value="Genomic_DNA"/>
</dbReference>
<proteinExistence type="predicted"/>
<evidence type="ECO:0000313" key="1">
    <source>
        <dbReference type="EMBL" id="DAG01135.1"/>
    </source>
</evidence>
<name>A0A8S5V3D7_9CAUD</name>
<reference evidence="1" key="1">
    <citation type="journal article" date="2021" name="Proc. Natl. Acad. Sci. U.S.A.">
        <title>A Catalog of Tens of Thousands of Viruses from Human Metagenomes Reveals Hidden Associations with Chronic Diseases.</title>
        <authorList>
            <person name="Tisza M.J."/>
            <person name="Buck C.B."/>
        </authorList>
    </citation>
    <scope>NUCLEOTIDE SEQUENCE</scope>
    <source>
        <strain evidence="1">CtEtC12</strain>
    </source>
</reference>
<organism evidence="1">
    <name type="scientific">Myoviridae sp. ctEtC12</name>
    <dbReference type="NCBI Taxonomy" id="2825062"/>
    <lineage>
        <taxon>Viruses</taxon>
        <taxon>Duplodnaviria</taxon>
        <taxon>Heunggongvirae</taxon>
        <taxon>Uroviricota</taxon>
        <taxon>Caudoviricetes</taxon>
    </lineage>
</organism>
<accession>A0A8S5V3D7</accession>
<sequence>MAEPKCSNCFMRGVCKAHSACEDWDGDCLDAYNRRENDG</sequence>